<evidence type="ECO:0000256" key="1">
    <source>
        <dbReference type="SAM" id="Coils"/>
    </source>
</evidence>
<gene>
    <name evidence="2" type="ORF">OHM77_04315</name>
</gene>
<evidence type="ECO:0000313" key="2">
    <source>
        <dbReference type="EMBL" id="WIM06496.1"/>
    </source>
</evidence>
<dbReference type="AlphaFoldDB" id="A0AA49J181"/>
<sequence>MNEPTIVVPVSLLLDLYHQASAVGREQIEIHIRDYKKSVDPKGHVAEGFRKTAEGSLVFDYALYDEAIYRGKVDTYAKNAKEHIEKLRDSLEMLQEMSGEQQKALLAIPLGELGQRIGLGKPISENDIKLLQQIQPLLKNDPEA</sequence>
<reference evidence="2" key="1">
    <citation type="journal article" date="2023" name="Nat. Microbiol.">
        <title>Enrichment and characterization of a nitric oxide-reducing microbial community in a continuous bioreactor.</title>
        <authorList>
            <person name="Garrido-Amador P."/>
            <person name="Stortenbeker N."/>
            <person name="Wessels H.J.C.T."/>
            <person name="Speth D.R."/>
            <person name="Garcia-Heredia I."/>
            <person name="Kartal B."/>
        </authorList>
    </citation>
    <scope>NUCLEOTIDE SEQUENCE</scope>
    <source>
        <strain evidence="2">MAG1</strain>
    </source>
</reference>
<protein>
    <submittedName>
        <fullName evidence="2">Uncharacterized protein</fullName>
    </submittedName>
</protein>
<organism evidence="2">
    <name type="scientific">Candidatus Nitricoxidivorans perseverans</name>
    <dbReference type="NCBI Taxonomy" id="2975601"/>
    <lineage>
        <taxon>Bacteria</taxon>
        <taxon>Pseudomonadati</taxon>
        <taxon>Pseudomonadota</taxon>
        <taxon>Betaproteobacteria</taxon>
        <taxon>Nitrosomonadales</taxon>
        <taxon>Sterolibacteriaceae</taxon>
        <taxon>Candidatus Nitricoxidivorans</taxon>
    </lineage>
</organism>
<name>A0AA49J181_9PROT</name>
<feature type="coiled-coil region" evidence="1">
    <location>
        <begin position="77"/>
        <end position="104"/>
    </location>
</feature>
<keyword evidence="1" id="KW-0175">Coiled coil</keyword>
<accession>A0AA49J181</accession>
<dbReference type="EMBL" id="CP107246">
    <property type="protein sequence ID" value="WIM06496.1"/>
    <property type="molecule type" value="Genomic_DNA"/>
</dbReference>
<dbReference type="Proteomes" id="UP001234916">
    <property type="component" value="Chromosome"/>
</dbReference>
<proteinExistence type="predicted"/>
<dbReference type="KEGG" id="npv:OHM77_04315"/>